<dbReference type="EMBL" id="CAAALY010254876">
    <property type="protein sequence ID" value="VEL37407.1"/>
    <property type="molecule type" value="Genomic_DNA"/>
</dbReference>
<feature type="compositionally biased region" description="Polar residues" evidence="1">
    <location>
        <begin position="39"/>
        <end position="58"/>
    </location>
</feature>
<sequence length="137" mass="15094">MPGSKYAWKNRLAAQHLNHGLGSDRVWVIRSPLELGKTPTASKQDTFKPLNTGNSIENSGLGASPFDNKSIEIKVPENAKAKSDTRAQWREAQLAAVLRINPFLPIDSKVKLVCRARNSLGMDEAVLHLKYYPSPTG</sequence>
<accession>A0A3S5CPE3</accession>
<name>A0A3S5CPE3_9PLAT</name>
<evidence type="ECO:0000313" key="3">
    <source>
        <dbReference type="Proteomes" id="UP000784294"/>
    </source>
</evidence>
<protein>
    <submittedName>
        <fullName evidence="2">Uncharacterized protein</fullName>
    </submittedName>
</protein>
<dbReference type="AlphaFoldDB" id="A0A3S5CPE3"/>
<organism evidence="2 3">
    <name type="scientific">Protopolystoma xenopodis</name>
    <dbReference type="NCBI Taxonomy" id="117903"/>
    <lineage>
        <taxon>Eukaryota</taxon>
        <taxon>Metazoa</taxon>
        <taxon>Spiralia</taxon>
        <taxon>Lophotrochozoa</taxon>
        <taxon>Platyhelminthes</taxon>
        <taxon>Monogenea</taxon>
        <taxon>Polyopisthocotylea</taxon>
        <taxon>Polystomatidea</taxon>
        <taxon>Polystomatidae</taxon>
        <taxon>Protopolystoma</taxon>
    </lineage>
</organism>
<dbReference type="Proteomes" id="UP000784294">
    <property type="component" value="Unassembled WGS sequence"/>
</dbReference>
<evidence type="ECO:0000313" key="2">
    <source>
        <dbReference type="EMBL" id="VEL37407.1"/>
    </source>
</evidence>
<reference evidence="2" key="1">
    <citation type="submission" date="2018-11" db="EMBL/GenBank/DDBJ databases">
        <authorList>
            <consortium name="Pathogen Informatics"/>
        </authorList>
    </citation>
    <scope>NUCLEOTIDE SEQUENCE</scope>
</reference>
<comment type="caution">
    <text evidence="2">The sequence shown here is derived from an EMBL/GenBank/DDBJ whole genome shotgun (WGS) entry which is preliminary data.</text>
</comment>
<proteinExistence type="predicted"/>
<keyword evidence="3" id="KW-1185">Reference proteome</keyword>
<gene>
    <name evidence="2" type="ORF">PXEA_LOCUS30847</name>
</gene>
<feature type="region of interest" description="Disordered" evidence="1">
    <location>
        <begin position="38"/>
        <end position="63"/>
    </location>
</feature>
<evidence type="ECO:0000256" key="1">
    <source>
        <dbReference type="SAM" id="MobiDB-lite"/>
    </source>
</evidence>